<evidence type="ECO:0000256" key="8">
    <source>
        <dbReference type="ARBA" id="ARBA00023235"/>
    </source>
</evidence>
<dbReference type="GO" id="GO:0060255">
    <property type="term" value="P:regulation of macromolecule metabolic process"/>
    <property type="evidence" value="ECO:0007669"/>
    <property type="project" value="UniProtKB-ARBA"/>
</dbReference>
<dbReference type="InterPro" id="IPR036020">
    <property type="entry name" value="WW_dom_sf"/>
</dbReference>
<dbReference type="EMBL" id="HBGW01070003">
    <property type="protein sequence ID" value="CAD9619768.1"/>
    <property type="molecule type" value="Transcribed_RNA"/>
</dbReference>
<dbReference type="SUPFAM" id="SSF54534">
    <property type="entry name" value="FKBP-like"/>
    <property type="match status" value="1"/>
</dbReference>
<dbReference type="SUPFAM" id="SSF51045">
    <property type="entry name" value="WW domain"/>
    <property type="match status" value="1"/>
</dbReference>
<evidence type="ECO:0000259" key="15">
    <source>
        <dbReference type="PROSITE" id="PS50198"/>
    </source>
</evidence>
<feature type="compositionally biased region" description="Low complexity" evidence="13">
    <location>
        <begin position="57"/>
        <end position="67"/>
    </location>
</feature>
<dbReference type="Gene3D" id="2.20.70.10">
    <property type="match status" value="1"/>
</dbReference>
<dbReference type="PANTHER" id="PTHR10657:SF4">
    <property type="entry name" value="PEPTIDYL-PROLYL CIS-TRANS ISOMERASE-RELATED"/>
    <property type="match status" value="1"/>
</dbReference>
<dbReference type="InterPro" id="IPR001202">
    <property type="entry name" value="WW_dom"/>
</dbReference>
<dbReference type="EC" id="5.2.1.8" evidence="12"/>
<dbReference type="PROSITE" id="PS50020">
    <property type="entry name" value="WW_DOMAIN_2"/>
    <property type="match status" value="1"/>
</dbReference>
<protein>
    <recommendedName>
        <fullName evidence="12">Peptidyl-prolyl cis-trans isomerase</fullName>
        <ecNumber evidence="12">5.2.1.8</ecNumber>
    </recommendedName>
</protein>
<evidence type="ECO:0000256" key="2">
    <source>
        <dbReference type="ARBA" id="ARBA00004147"/>
    </source>
</evidence>
<evidence type="ECO:0000256" key="1">
    <source>
        <dbReference type="ARBA" id="ARBA00000971"/>
    </source>
</evidence>
<feature type="domain" description="WW" evidence="14">
    <location>
        <begin position="8"/>
        <end position="43"/>
    </location>
</feature>
<sequence length="219" mass="23860">MALTAGQEELQDGWEKKTSRSDPSQVYFLHQQSGKTQWEPPLKRPRVRAPALAPHLSRSGGVAGAGATASSGDLFAGLPEAASDIAPTKEAQKIPEPQPKPQTHVRALHLLKKHAGSRRPSSWREKVITKSLEEATHLLKEIRKRLVACETKDKLRAEFERLARKESDCGSAQEGGSLGKFGRGTMQPAFEEAAFGLKVDELSGIVSTDSGVHLILRLE</sequence>
<feature type="region of interest" description="Disordered" evidence="13">
    <location>
        <begin position="1"/>
        <end position="67"/>
    </location>
</feature>
<dbReference type="GO" id="GO:0030430">
    <property type="term" value="C:host cell cytoplasm"/>
    <property type="evidence" value="ECO:0007669"/>
    <property type="project" value="UniProtKB-SubCell"/>
</dbReference>
<reference evidence="16" key="1">
    <citation type="submission" date="2021-01" db="EMBL/GenBank/DDBJ databases">
        <authorList>
            <person name="Corre E."/>
            <person name="Pelletier E."/>
            <person name="Niang G."/>
            <person name="Scheremetjew M."/>
            <person name="Finn R."/>
            <person name="Kale V."/>
            <person name="Holt S."/>
            <person name="Cochrane G."/>
            <person name="Meng A."/>
            <person name="Brown T."/>
            <person name="Cohen L."/>
        </authorList>
    </citation>
    <scope>NUCLEOTIDE SEQUENCE</scope>
    <source>
        <strain evidence="16">RCC3387</strain>
    </source>
</reference>
<dbReference type="PROSITE" id="PS01096">
    <property type="entry name" value="PPIC_PPIASE_1"/>
    <property type="match status" value="1"/>
</dbReference>
<name>A0A7S2LZW8_9DINO</name>
<dbReference type="GO" id="GO:0003755">
    <property type="term" value="F:peptidyl-prolyl cis-trans isomerase activity"/>
    <property type="evidence" value="ECO:0007669"/>
    <property type="project" value="UniProtKB-UniRule"/>
</dbReference>
<dbReference type="InterPro" id="IPR046357">
    <property type="entry name" value="PPIase_dom_sf"/>
</dbReference>
<evidence type="ECO:0000256" key="6">
    <source>
        <dbReference type="ARBA" id="ARBA00023110"/>
    </source>
</evidence>
<evidence type="ECO:0000313" key="16">
    <source>
        <dbReference type="EMBL" id="CAD9619768.1"/>
    </source>
</evidence>
<comment type="subcellular location">
    <subcellularLocation>
        <location evidence="3">Host cytoplasm</location>
    </subcellularLocation>
    <subcellularLocation>
        <location evidence="2">Host nucleus</location>
    </subcellularLocation>
</comment>
<evidence type="ECO:0000256" key="12">
    <source>
        <dbReference type="RuleBase" id="RU363014"/>
    </source>
</evidence>
<dbReference type="CDD" id="cd00201">
    <property type="entry name" value="WW"/>
    <property type="match status" value="1"/>
</dbReference>
<evidence type="ECO:0000256" key="3">
    <source>
        <dbReference type="ARBA" id="ARBA00004192"/>
    </source>
</evidence>
<dbReference type="GO" id="GO:0005829">
    <property type="term" value="C:cytosol"/>
    <property type="evidence" value="ECO:0007669"/>
    <property type="project" value="TreeGrafter"/>
</dbReference>
<dbReference type="Gene3D" id="3.10.50.40">
    <property type="match status" value="1"/>
</dbReference>
<dbReference type="GO" id="GO:0080090">
    <property type="term" value="P:regulation of primary metabolic process"/>
    <property type="evidence" value="ECO:0007669"/>
    <property type="project" value="UniProtKB-ARBA"/>
</dbReference>
<evidence type="ECO:0000256" key="10">
    <source>
        <dbReference type="ARBA" id="ARBA00066165"/>
    </source>
</evidence>
<dbReference type="PROSITE" id="PS50198">
    <property type="entry name" value="PPIC_PPIASE_2"/>
    <property type="match status" value="1"/>
</dbReference>
<keyword evidence="7" id="KW-1035">Host cytoplasm</keyword>
<evidence type="ECO:0000259" key="14">
    <source>
        <dbReference type="PROSITE" id="PS50020"/>
    </source>
</evidence>
<feature type="domain" description="PpiC" evidence="15">
    <location>
        <begin position="102"/>
        <end position="219"/>
    </location>
</feature>
<keyword evidence="4" id="KW-1048">Host nucleus</keyword>
<dbReference type="InterPro" id="IPR000297">
    <property type="entry name" value="PPIase_PpiC"/>
</dbReference>
<keyword evidence="5" id="KW-0843">Virulence</keyword>
<dbReference type="FunFam" id="3.10.50.40:FF:000010">
    <property type="entry name" value="Peptidyl-prolyl cis-trans isomerase Pin1"/>
    <property type="match status" value="1"/>
</dbReference>
<evidence type="ECO:0000256" key="4">
    <source>
        <dbReference type="ARBA" id="ARBA00022562"/>
    </source>
</evidence>
<organism evidence="16">
    <name type="scientific">Zooxanthella nutricula</name>
    <dbReference type="NCBI Taxonomy" id="1333877"/>
    <lineage>
        <taxon>Eukaryota</taxon>
        <taxon>Sar</taxon>
        <taxon>Alveolata</taxon>
        <taxon>Dinophyceae</taxon>
        <taxon>Peridiniales</taxon>
        <taxon>Peridiniales incertae sedis</taxon>
        <taxon>Zooxanthella</taxon>
    </lineage>
</organism>
<evidence type="ECO:0000256" key="7">
    <source>
        <dbReference type="ARBA" id="ARBA00023200"/>
    </source>
</evidence>
<evidence type="ECO:0000256" key="13">
    <source>
        <dbReference type="SAM" id="MobiDB-lite"/>
    </source>
</evidence>
<dbReference type="InterPro" id="IPR023058">
    <property type="entry name" value="PPIase_PpiC_CS"/>
</dbReference>
<comment type="function">
    <text evidence="9">Peptidyl-prolyl cis/trans isomerase (PPIase) that acts as a key virulence factor by promoting host leukocyte transformation. Binds to and isomerizes specific phosphorylated Ser/Thr-Pro (pSer/Thr-Pro) motifs in a subset of proteins, resulting in conformational changes in the proteins. Promotes host leukocyte transformation by binding to phosphorylated host FBXW7, disrupting dimerization and promoting FBXW7 autoubiquitination and subsequent degradation. Degradation of host FBXW7, leads to stabilization of JUN, which promotes cell transformation.</text>
</comment>
<comment type="catalytic activity">
    <reaction evidence="1 12">
        <text>[protein]-peptidylproline (omega=180) = [protein]-peptidylproline (omega=0)</text>
        <dbReference type="Rhea" id="RHEA:16237"/>
        <dbReference type="Rhea" id="RHEA-COMP:10747"/>
        <dbReference type="Rhea" id="RHEA-COMP:10748"/>
        <dbReference type="ChEBI" id="CHEBI:83833"/>
        <dbReference type="ChEBI" id="CHEBI:83834"/>
        <dbReference type="EC" id="5.2.1.8"/>
    </reaction>
</comment>
<dbReference type="InterPro" id="IPR051370">
    <property type="entry name" value="PPIase_Pin1"/>
</dbReference>
<keyword evidence="6 11" id="KW-0697">Rotamase</keyword>
<proteinExistence type="predicted"/>
<evidence type="ECO:0000256" key="11">
    <source>
        <dbReference type="PROSITE-ProRule" id="PRU00278"/>
    </source>
</evidence>
<dbReference type="PANTHER" id="PTHR10657">
    <property type="entry name" value="PEPTIDYL-PROLYL CIS-TRANS ISOMERASE"/>
    <property type="match status" value="1"/>
</dbReference>
<keyword evidence="8 11" id="KW-0413">Isomerase</keyword>
<accession>A0A7S2LZW8</accession>
<dbReference type="Pfam" id="PF00639">
    <property type="entry name" value="Rotamase"/>
    <property type="match status" value="1"/>
</dbReference>
<evidence type="ECO:0000256" key="5">
    <source>
        <dbReference type="ARBA" id="ARBA00023026"/>
    </source>
</evidence>
<comment type="subunit">
    <text evidence="10">Interacts with host FBXW7; leading to FBXW7 autoubiquitination and subsequent degradation.</text>
</comment>
<gene>
    <name evidence="16" type="ORF">BRAN1462_LOCUS44648</name>
</gene>
<evidence type="ECO:0000256" key="9">
    <source>
        <dbReference type="ARBA" id="ARBA00054022"/>
    </source>
</evidence>
<dbReference type="GO" id="GO:0005634">
    <property type="term" value="C:nucleus"/>
    <property type="evidence" value="ECO:0007669"/>
    <property type="project" value="TreeGrafter"/>
</dbReference>
<dbReference type="GO" id="GO:0042025">
    <property type="term" value="C:host cell nucleus"/>
    <property type="evidence" value="ECO:0007669"/>
    <property type="project" value="UniProtKB-SubCell"/>
</dbReference>
<dbReference type="AlphaFoldDB" id="A0A7S2LZW8"/>